<feature type="domain" description="Glycosyl transferase CAP10" evidence="5">
    <location>
        <begin position="404"/>
        <end position="663"/>
    </location>
</feature>
<evidence type="ECO:0000256" key="2">
    <source>
        <dbReference type="ARBA" id="ARBA00022679"/>
    </source>
</evidence>
<comment type="similarity">
    <text evidence="1">Belongs to the glycosyltransferase 90 family.</text>
</comment>
<dbReference type="PANTHER" id="PTHR12203:SF35">
    <property type="entry name" value="PROTEIN O-GLUCOSYLTRANSFERASE 1"/>
    <property type="match status" value="1"/>
</dbReference>
<keyword evidence="7" id="KW-1185">Reference proteome</keyword>
<evidence type="ECO:0000256" key="1">
    <source>
        <dbReference type="ARBA" id="ARBA00010118"/>
    </source>
</evidence>
<feature type="compositionally biased region" description="Basic and acidic residues" evidence="3">
    <location>
        <begin position="93"/>
        <end position="103"/>
    </location>
</feature>
<organism evidence="6 7">
    <name type="scientific">Roridomyces roridus</name>
    <dbReference type="NCBI Taxonomy" id="1738132"/>
    <lineage>
        <taxon>Eukaryota</taxon>
        <taxon>Fungi</taxon>
        <taxon>Dikarya</taxon>
        <taxon>Basidiomycota</taxon>
        <taxon>Agaricomycotina</taxon>
        <taxon>Agaricomycetes</taxon>
        <taxon>Agaricomycetidae</taxon>
        <taxon>Agaricales</taxon>
        <taxon>Marasmiineae</taxon>
        <taxon>Mycenaceae</taxon>
        <taxon>Roridomyces</taxon>
    </lineage>
</organism>
<dbReference type="AlphaFoldDB" id="A0AAD7BGZ6"/>
<keyword evidence="2" id="KW-0808">Transferase</keyword>
<dbReference type="EMBL" id="JARKIF010000017">
    <property type="protein sequence ID" value="KAJ7620445.1"/>
    <property type="molecule type" value="Genomic_DNA"/>
</dbReference>
<dbReference type="InterPro" id="IPR006598">
    <property type="entry name" value="CAP10"/>
</dbReference>
<protein>
    <recommendedName>
        <fullName evidence="5">Glycosyl transferase CAP10 domain-containing protein</fullName>
    </recommendedName>
</protein>
<name>A0AAD7BGZ6_9AGAR</name>
<proteinExistence type="inferred from homology"/>
<dbReference type="GO" id="GO:0016740">
    <property type="term" value="F:transferase activity"/>
    <property type="evidence" value="ECO:0007669"/>
    <property type="project" value="UniProtKB-KW"/>
</dbReference>
<sequence length="663" mass="74039">MAYDPESTVARPLLALAQNNNYGHRRRGLWRRPRTVLIAGAALLVLGATTAYLQPDIGAVLPASDYWQGEWNPPPPPHGHDDTPPPPPPPAHPEGHPDPHAPLDIEDGDIPPPKSHPKSSVNVPNKQTLAAEAAIAALRASQPSSLSGARTRYTEKTGRPPPHGFDAFYAFATVEERQCLVDAYNSVYADFAPFWVMENAREERGWFRERVGVVEKRLAEGDSHGVTALRVRDGRVVRPEYQGTYFDEAWEETIGKFSAHLPSLTVLINGRDEPRVVFDVAPLLAANSSHSELEALTSMNDKTPFAFSPSSTAEFFRGRKGCGFDSTTTTTSKGDMIDSGVGIIEEDRRRQTNEESDEVPAEAISFLHSPSSAEFTTDLVPVLSMAKIVNVDSGTGVGGGIGETMTAVEERHTCFADIGMAGEFYYRDSRWAGKFEYPDDVEWEKKKDVLYWRGKSNGGHIRGKNYKQFPRFRLVDMARLPENAGLFDVAITNWHESHCTTEDCDAEGIKKEYNITGEVTPREEAYGYKYLLDIDGNSFSGRYLGLLRSGSLVFKSTAFTEFFTPWLRPWEHFVPVRPDLGDLAEKIRWARDNEGDVSVSLLSSFFFLLFGTWMCMITDERNAQVRRIQEAGRVFAEQVLSDAQNDCHWFAVMMEWGALWGEV</sequence>
<comment type="caution">
    <text evidence="6">The sequence shown here is derived from an EMBL/GenBank/DDBJ whole genome shotgun (WGS) entry which is preliminary data.</text>
</comment>
<dbReference type="SMART" id="SM00672">
    <property type="entry name" value="CAP10"/>
    <property type="match status" value="1"/>
</dbReference>
<feature type="region of interest" description="Disordered" evidence="3">
    <location>
        <begin position="68"/>
        <end position="123"/>
    </location>
</feature>
<evidence type="ECO:0000259" key="5">
    <source>
        <dbReference type="SMART" id="SM00672"/>
    </source>
</evidence>
<dbReference type="InterPro" id="IPR051091">
    <property type="entry name" value="O-Glucosyltr/Glycosyltrsf_90"/>
</dbReference>
<keyword evidence="4" id="KW-0812">Transmembrane</keyword>
<feature type="region of interest" description="Disordered" evidence="3">
    <location>
        <begin position="140"/>
        <end position="159"/>
    </location>
</feature>
<gene>
    <name evidence="6" type="ORF">FB45DRAFT_930229</name>
</gene>
<keyword evidence="4" id="KW-0472">Membrane</keyword>
<evidence type="ECO:0000256" key="3">
    <source>
        <dbReference type="SAM" id="MobiDB-lite"/>
    </source>
</evidence>
<dbReference type="PANTHER" id="PTHR12203">
    <property type="entry name" value="KDEL LYS-ASP-GLU-LEU CONTAINING - RELATED"/>
    <property type="match status" value="1"/>
</dbReference>
<reference evidence="6" key="1">
    <citation type="submission" date="2023-03" db="EMBL/GenBank/DDBJ databases">
        <title>Massive genome expansion in bonnet fungi (Mycena s.s.) driven by repeated elements and novel gene families across ecological guilds.</title>
        <authorList>
            <consortium name="Lawrence Berkeley National Laboratory"/>
            <person name="Harder C.B."/>
            <person name="Miyauchi S."/>
            <person name="Viragh M."/>
            <person name="Kuo A."/>
            <person name="Thoen E."/>
            <person name="Andreopoulos B."/>
            <person name="Lu D."/>
            <person name="Skrede I."/>
            <person name="Drula E."/>
            <person name="Henrissat B."/>
            <person name="Morin E."/>
            <person name="Kohler A."/>
            <person name="Barry K."/>
            <person name="LaButti K."/>
            <person name="Morin E."/>
            <person name="Salamov A."/>
            <person name="Lipzen A."/>
            <person name="Mereny Z."/>
            <person name="Hegedus B."/>
            <person name="Baldrian P."/>
            <person name="Stursova M."/>
            <person name="Weitz H."/>
            <person name="Taylor A."/>
            <person name="Grigoriev I.V."/>
            <person name="Nagy L.G."/>
            <person name="Martin F."/>
            <person name="Kauserud H."/>
        </authorList>
    </citation>
    <scope>NUCLEOTIDE SEQUENCE</scope>
    <source>
        <strain evidence="6">9284</strain>
    </source>
</reference>
<keyword evidence="4" id="KW-1133">Transmembrane helix</keyword>
<evidence type="ECO:0000313" key="6">
    <source>
        <dbReference type="EMBL" id="KAJ7620445.1"/>
    </source>
</evidence>
<dbReference type="Pfam" id="PF05686">
    <property type="entry name" value="Glyco_transf_90"/>
    <property type="match status" value="1"/>
</dbReference>
<feature type="transmembrane region" description="Helical" evidence="4">
    <location>
        <begin position="35"/>
        <end position="53"/>
    </location>
</feature>
<evidence type="ECO:0000256" key="4">
    <source>
        <dbReference type="SAM" id="Phobius"/>
    </source>
</evidence>
<accession>A0AAD7BGZ6</accession>
<evidence type="ECO:0000313" key="7">
    <source>
        <dbReference type="Proteomes" id="UP001221142"/>
    </source>
</evidence>
<dbReference type="Proteomes" id="UP001221142">
    <property type="component" value="Unassembled WGS sequence"/>
</dbReference>